<proteinExistence type="predicted"/>
<name>A0A3A9K6H4_9BACI</name>
<feature type="region of interest" description="Disordered" evidence="1">
    <location>
        <begin position="121"/>
        <end position="146"/>
    </location>
</feature>
<dbReference type="OrthoDB" id="2427034at2"/>
<sequence length="269" mass="31395">MNVENKRIRILAISLISLFSIGLLAYYLLVIQPLNEQISDQEEQLMTEEDILYSLENSQEETVEYEDHQITSLLKRVPVHPWIDHWMIDIERLEIVSDISIEEFVFSKDILLRPSFDNIEEESEEAEESITDQNEPAEELDSDIEDVEDPVAVETDSTQEDINGITASLTGHAETYENIYDYIAEIEKLERFTEVYSLYFEAPSEKILLEDEYELEGEAEVEEEDETIVFNVLVSTYYMEELLPEFGEFERQGPFSTPFNKETPFFQLP</sequence>
<keyword evidence="4" id="KW-1185">Reference proteome</keyword>
<keyword evidence="2" id="KW-0812">Transmembrane</keyword>
<gene>
    <name evidence="3" type="ORF">CR203_17715</name>
</gene>
<reference evidence="3 4" key="1">
    <citation type="submission" date="2017-10" db="EMBL/GenBank/DDBJ databases">
        <title>Bacillus sp. nov., a halophilic bacterium isolated from a Keqin Lake.</title>
        <authorList>
            <person name="Wang H."/>
        </authorList>
    </citation>
    <scope>NUCLEOTIDE SEQUENCE [LARGE SCALE GENOMIC DNA]</scope>
    <source>
        <strain evidence="3 4">KCTC 13187</strain>
    </source>
</reference>
<feature type="transmembrane region" description="Helical" evidence="2">
    <location>
        <begin position="12"/>
        <end position="29"/>
    </location>
</feature>
<dbReference type="RefSeq" id="WP_110935013.1">
    <property type="nucleotide sequence ID" value="NZ_KZ614146.1"/>
</dbReference>
<dbReference type="EMBL" id="PDOE01000010">
    <property type="protein sequence ID" value="RKL65911.1"/>
    <property type="molecule type" value="Genomic_DNA"/>
</dbReference>
<comment type="caution">
    <text evidence="3">The sequence shown here is derived from an EMBL/GenBank/DDBJ whole genome shotgun (WGS) entry which is preliminary data.</text>
</comment>
<accession>A0A3A9K6H4</accession>
<evidence type="ECO:0000256" key="2">
    <source>
        <dbReference type="SAM" id="Phobius"/>
    </source>
</evidence>
<dbReference type="AlphaFoldDB" id="A0A3A9K6H4"/>
<dbReference type="Proteomes" id="UP000281498">
    <property type="component" value="Unassembled WGS sequence"/>
</dbReference>
<evidence type="ECO:0000313" key="4">
    <source>
        <dbReference type="Proteomes" id="UP000281498"/>
    </source>
</evidence>
<keyword evidence="2" id="KW-1133">Transmembrane helix</keyword>
<keyword evidence="2" id="KW-0472">Membrane</keyword>
<evidence type="ECO:0000313" key="3">
    <source>
        <dbReference type="EMBL" id="RKL65911.1"/>
    </source>
</evidence>
<protein>
    <recommendedName>
        <fullName evidence="5">Pilus assembly protein PilO</fullName>
    </recommendedName>
</protein>
<evidence type="ECO:0000256" key="1">
    <source>
        <dbReference type="SAM" id="MobiDB-lite"/>
    </source>
</evidence>
<evidence type="ECO:0008006" key="5">
    <source>
        <dbReference type="Google" id="ProtNLM"/>
    </source>
</evidence>
<organism evidence="3 4">
    <name type="scientific">Salipaludibacillus neizhouensis</name>
    <dbReference type="NCBI Taxonomy" id="885475"/>
    <lineage>
        <taxon>Bacteria</taxon>
        <taxon>Bacillati</taxon>
        <taxon>Bacillota</taxon>
        <taxon>Bacilli</taxon>
        <taxon>Bacillales</taxon>
        <taxon>Bacillaceae</taxon>
    </lineage>
</organism>